<sequence>MIIIGFDPGSRYCGYGLLQIESRKVLAAGCDVIDVTRGKTLALRLKSLYENIMQILEEYHPEIAAVESIFFHRQVRSIFTLGHSRGVILLALAMQEIPVVEYSPREIKKSVCGNGNASKQQVRYMINQLYPLKESPKRDDAFDALAVATCHYNRMKWLQ</sequence>
<dbReference type="HAMAP" id="MF_00034">
    <property type="entry name" value="RuvC"/>
    <property type="match status" value="1"/>
</dbReference>
<comment type="similarity">
    <text evidence="1 13">Belongs to the RuvC family.</text>
</comment>
<dbReference type="HOGENOM" id="CLU_091257_3_0_0"/>
<evidence type="ECO:0000313" key="15">
    <source>
        <dbReference type="EMBL" id="CAO80803.1"/>
    </source>
</evidence>
<proteinExistence type="inferred from homology"/>
<keyword evidence="3 13" id="KW-0540">Nuclease</keyword>
<keyword evidence="5 13" id="KW-0255">Endonuclease</keyword>
<dbReference type="InterPro" id="IPR012337">
    <property type="entry name" value="RNaseH-like_sf"/>
</dbReference>
<dbReference type="NCBIfam" id="TIGR00228">
    <property type="entry name" value="ruvC"/>
    <property type="match status" value="1"/>
</dbReference>
<comment type="cofactor">
    <cofactor evidence="13">
        <name>Mg(2+)</name>
        <dbReference type="ChEBI" id="CHEBI:18420"/>
    </cofactor>
    <text evidence="13">Binds 2 Mg(2+) ion per subunit.</text>
</comment>
<dbReference type="Pfam" id="PF02075">
    <property type="entry name" value="RuvC"/>
    <property type="match status" value="1"/>
</dbReference>
<dbReference type="GO" id="GO:0005737">
    <property type="term" value="C:cytoplasm"/>
    <property type="evidence" value="ECO:0007669"/>
    <property type="project" value="UniProtKB-SubCell"/>
</dbReference>
<evidence type="ECO:0000313" key="16">
    <source>
        <dbReference type="Proteomes" id="UP000002019"/>
    </source>
</evidence>
<dbReference type="GO" id="GO:0048476">
    <property type="term" value="C:Holliday junction resolvase complex"/>
    <property type="evidence" value="ECO:0007669"/>
    <property type="project" value="UniProtKB-UniRule"/>
</dbReference>
<keyword evidence="9 13" id="KW-0238">DNA-binding</keyword>
<dbReference type="Proteomes" id="UP000002019">
    <property type="component" value="Chromosome"/>
</dbReference>
<gene>
    <name evidence="13 15" type="primary">ruvC</name>
    <name evidence="15" type="ordered locus">CLOAM0930</name>
</gene>
<organism evidence="15 16">
    <name type="scientific">Cloacimonas acidaminovorans (strain Evry)</name>
    <dbReference type="NCBI Taxonomy" id="459349"/>
    <lineage>
        <taxon>Bacteria</taxon>
        <taxon>Pseudomonadati</taxon>
        <taxon>Candidatus Cloacimonadota</taxon>
        <taxon>Candidatus Cloacimonadia</taxon>
        <taxon>Candidatus Cloacimonadales</taxon>
        <taxon>Candidatus Cloacimonadaceae</taxon>
        <taxon>Candidatus Cloacimonas</taxon>
    </lineage>
</organism>
<comment type="subcellular location">
    <subcellularLocation>
        <location evidence="13">Cytoplasm</location>
    </subcellularLocation>
</comment>
<feature type="binding site" evidence="13">
    <location>
        <position position="67"/>
    </location>
    <ligand>
        <name>Mg(2+)</name>
        <dbReference type="ChEBI" id="CHEBI:18420"/>
        <label>2</label>
    </ligand>
</feature>
<dbReference type="KEGG" id="caci:CLOAM0930"/>
<feature type="active site" evidence="13">
    <location>
        <position position="140"/>
    </location>
</feature>
<dbReference type="GO" id="GO:0008821">
    <property type="term" value="F:crossover junction DNA endonuclease activity"/>
    <property type="evidence" value="ECO:0007669"/>
    <property type="project" value="UniProtKB-UniRule"/>
</dbReference>
<dbReference type="eggNOG" id="COG0817">
    <property type="taxonomic scope" value="Bacteria"/>
</dbReference>
<evidence type="ECO:0000256" key="5">
    <source>
        <dbReference type="ARBA" id="ARBA00022759"/>
    </source>
</evidence>
<evidence type="ECO:0000256" key="13">
    <source>
        <dbReference type="HAMAP-Rule" id="MF_00034"/>
    </source>
</evidence>
<evidence type="ECO:0000256" key="6">
    <source>
        <dbReference type="ARBA" id="ARBA00022763"/>
    </source>
</evidence>
<dbReference type="CDD" id="cd16962">
    <property type="entry name" value="RuvC"/>
    <property type="match status" value="1"/>
</dbReference>
<keyword evidence="4 13" id="KW-0479">Metal-binding</keyword>
<dbReference type="OrthoDB" id="9805499at2"/>
<keyword evidence="2 13" id="KW-0963">Cytoplasm</keyword>
<dbReference type="GO" id="GO:0003677">
    <property type="term" value="F:DNA binding"/>
    <property type="evidence" value="ECO:0007669"/>
    <property type="project" value="UniProtKB-KW"/>
</dbReference>
<keyword evidence="11 13" id="KW-0234">DNA repair</keyword>
<evidence type="ECO:0000256" key="4">
    <source>
        <dbReference type="ARBA" id="ARBA00022723"/>
    </source>
</evidence>
<dbReference type="Gene3D" id="3.30.420.10">
    <property type="entry name" value="Ribonuclease H-like superfamily/Ribonuclease H"/>
    <property type="match status" value="1"/>
</dbReference>
<keyword evidence="16" id="KW-1185">Reference proteome</keyword>
<evidence type="ECO:0000256" key="11">
    <source>
        <dbReference type="ARBA" id="ARBA00023204"/>
    </source>
</evidence>
<evidence type="ECO:0000256" key="12">
    <source>
        <dbReference type="ARBA" id="ARBA00029354"/>
    </source>
</evidence>
<dbReference type="GO" id="GO:0006281">
    <property type="term" value="P:DNA repair"/>
    <property type="evidence" value="ECO:0007669"/>
    <property type="project" value="UniProtKB-UniRule"/>
</dbReference>
<evidence type="ECO:0000256" key="3">
    <source>
        <dbReference type="ARBA" id="ARBA00022722"/>
    </source>
</evidence>
<keyword evidence="10 13" id="KW-0233">DNA recombination</keyword>
<comment type="subunit">
    <text evidence="13">Homodimer which binds Holliday junction (HJ) DNA. The HJ becomes 2-fold symmetrical on binding to RuvC with unstacked arms; it has a different conformation from HJ DNA in complex with RuvA. In the full resolvosome a probable DNA-RuvA(4)-RuvB(12)-RuvC(2) complex forms which resolves the HJ.</text>
</comment>
<evidence type="ECO:0000256" key="7">
    <source>
        <dbReference type="ARBA" id="ARBA00022801"/>
    </source>
</evidence>
<evidence type="ECO:0000256" key="10">
    <source>
        <dbReference type="ARBA" id="ARBA00023172"/>
    </source>
</evidence>
<dbReference type="InterPro" id="IPR036397">
    <property type="entry name" value="RNaseH_sf"/>
</dbReference>
<dbReference type="PANTHER" id="PTHR30194">
    <property type="entry name" value="CROSSOVER JUNCTION ENDODEOXYRIBONUCLEASE RUVC"/>
    <property type="match status" value="1"/>
</dbReference>
<feature type="binding site" evidence="13">
    <location>
        <position position="140"/>
    </location>
    <ligand>
        <name>Mg(2+)</name>
        <dbReference type="ChEBI" id="CHEBI:18420"/>
        <label>1</label>
    </ligand>
</feature>
<accession>B0VHI8</accession>
<evidence type="ECO:0000256" key="1">
    <source>
        <dbReference type="ARBA" id="ARBA00009518"/>
    </source>
</evidence>
<keyword evidence="6 13" id="KW-0227">DNA damage</keyword>
<dbReference type="AlphaFoldDB" id="B0VHI8"/>
<protein>
    <recommendedName>
        <fullName evidence="13 14">Crossover junction endodeoxyribonuclease RuvC</fullName>
        <ecNumber evidence="13 14">3.1.21.10</ecNumber>
    </recommendedName>
    <alternativeName>
        <fullName evidence="13">Holliday junction nuclease RuvC</fullName>
    </alternativeName>
    <alternativeName>
        <fullName evidence="13">Holliday junction resolvase RuvC</fullName>
    </alternativeName>
</protein>
<dbReference type="SUPFAM" id="SSF53098">
    <property type="entry name" value="Ribonuclease H-like"/>
    <property type="match status" value="1"/>
</dbReference>
<keyword evidence="8 13" id="KW-0460">Magnesium</keyword>
<feature type="active site" evidence="13">
    <location>
        <position position="7"/>
    </location>
</feature>
<dbReference type="FunFam" id="3.30.420.10:FF:000002">
    <property type="entry name" value="Crossover junction endodeoxyribonuclease RuvC"/>
    <property type="match status" value="1"/>
</dbReference>
<dbReference type="GO" id="GO:0006310">
    <property type="term" value="P:DNA recombination"/>
    <property type="evidence" value="ECO:0007669"/>
    <property type="project" value="UniProtKB-UniRule"/>
</dbReference>
<dbReference type="RefSeq" id="WP_015424661.1">
    <property type="nucleotide sequence ID" value="NC_020449.1"/>
</dbReference>
<dbReference type="PANTHER" id="PTHR30194:SF3">
    <property type="entry name" value="CROSSOVER JUNCTION ENDODEOXYRIBONUCLEASE RUVC"/>
    <property type="match status" value="1"/>
</dbReference>
<keyword evidence="7 13" id="KW-0378">Hydrolase</keyword>
<feature type="binding site" evidence="13">
    <location>
        <position position="7"/>
    </location>
    <ligand>
        <name>Mg(2+)</name>
        <dbReference type="ChEBI" id="CHEBI:18420"/>
        <label>1</label>
    </ligand>
</feature>
<comment type="function">
    <text evidence="13">The RuvA-RuvB-RuvC complex processes Holliday junction (HJ) DNA during genetic recombination and DNA repair. Endonuclease that resolves HJ intermediates. Cleaves cruciform DNA by making single-stranded nicks across the HJ at symmetrical positions within the homologous arms, yielding a 5'-phosphate and a 3'-hydroxyl group; requires a central core of homology in the junction. The consensus cleavage sequence is 5'-(A/T)TT(C/G)-3'. Cleavage occurs on the 3'-side of the TT dinucleotide at the point of strand exchange. HJ branch migration catalyzed by RuvA-RuvB allows RuvC to scan DNA until it finds its consensus sequence, where it cleaves and resolves the cruciform DNA.</text>
</comment>
<dbReference type="PRINTS" id="PR00696">
    <property type="entry name" value="RSOLVASERUVC"/>
</dbReference>
<name>B0VHI8_CLOAI</name>
<dbReference type="EMBL" id="CU466930">
    <property type="protein sequence ID" value="CAO80803.1"/>
    <property type="molecule type" value="Genomic_DNA"/>
</dbReference>
<evidence type="ECO:0000256" key="8">
    <source>
        <dbReference type="ARBA" id="ARBA00022842"/>
    </source>
</evidence>
<dbReference type="GO" id="GO:0000287">
    <property type="term" value="F:magnesium ion binding"/>
    <property type="evidence" value="ECO:0007669"/>
    <property type="project" value="UniProtKB-UniRule"/>
</dbReference>
<reference evidence="15 16" key="1">
    <citation type="journal article" date="2008" name="J. Bacteriol.">
        <title>'Candidatus Cloacamonas acidaminovorans': genome sequence reconstruction provides a first glimpse of a new bacterial division.</title>
        <authorList>
            <person name="Pelletier E."/>
            <person name="Kreimeyer A."/>
            <person name="Bocs S."/>
            <person name="Rouy Z."/>
            <person name="Gyapay G."/>
            <person name="Chouari R."/>
            <person name="Riviere D."/>
            <person name="Ganesan A."/>
            <person name="Daegelen P."/>
            <person name="Sghir A."/>
            <person name="Cohen G.N."/>
            <person name="Medigue C."/>
            <person name="Weissenbach J."/>
            <person name="Le Paslier D."/>
        </authorList>
    </citation>
    <scope>NUCLEOTIDE SEQUENCE [LARGE SCALE GENOMIC DNA]</scope>
    <source>
        <strain evidence="16">Evry</strain>
    </source>
</reference>
<dbReference type="EC" id="3.1.21.10" evidence="13 14"/>
<comment type="catalytic activity">
    <reaction evidence="12 13">
        <text>Endonucleolytic cleavage at a junction such as a reciprocal single-stranded crossover between two homologous DNA duplexes (Holliday junction).</text>
        <dbReference type="EC" id="3.1.21.10"/>
    </reaction>
</comment>
<dbReference type="InterPro" id="IPR002176">
    <property type="entry name" value="X-over_junc_endoDNase_RuvC"/>
</dbReference>
<evidence type="ECO:0000256" key="9">
    <source>
        <dbReference type="ARBA" id="ARBA00023125"/>
    </source>
</evidence>
<evidence type="ECO:0000256" key="14">
    <source>
        <dbReference type="NCBIfam" id="TIGR00228"/>
    </source>
</evidence>
<feature type="active site" evidence="13">
    <location>
        <position position="67"/>
    </location>
</feature>
<dbReference type="STRING" id="459349.CLOAM0930"/>
<evidence type="ECO:0000256" key="2">
    <source>
        <dbReference type="ARBA" id="ARBA00022490"/>
    </source>
</evidence>